<reference evidence="7 8" key="1">
    <citation type="journal article" date="2019" name="Microorganisms">
        <title>Genome Insights into the Novel Species Microvirga brassicacearum, a Rapeseed Endophyte with Biotechnological Potential.</title>
        <authorList>
            <person name="Jimenez-Gomez A."/>
            <person name="Saati-Santamaria Z."/>
            <person name="Igual J.M."/>
            <person name="Rivas R."/>
            <person name="Mateos P.F."/>
            <person name="Garcia-Fraile P."/>
        </authorList>
    </citation>
    <scope>NUCLEOTIDE SEQUENCE [LARGE SCALE GENOMIC DNA]</scope>
    <source>
        <strain evidence="7 8">CDVBN77</strain>
    </source>
</reference>
<dbReference type="GO" id="GO:0046872">
    <property type="term" value="F:metal ion binding"/>
    <property type="evidence" value="ECO:0007669"/>
    <property type="project" value="UniProtKB-KW"/>
</dbReference>
<evidence type="ECO:0000256" key="2">
    <source>
        <dbReference type="ARBA" id="ARBA00022723"/>
    </source>
</evidence>
<keyword evidence="1 4" id="KW-0349">Heme</keyword>
<sequence length="336" mass="36379">MVKQGLRRMAVAALLALSAFGAQQVYAQGSPAPDPFWNVPDIGSLPDDDHGRLVRRGRDLITATYAHIGPLVPDATKRYAGNNLACRNCHLDAGTKKFGNPLWGLLDQFPQYDSESGQPITIEQRLNACMTRSMNGKPLPIESQEMRAMVAYVGFLSLGVKPGEKLTGYGAGQMAELDRAADPVRGNGIFKQNCAICHGTDGAGLRRSLPTTDLGYMVPPLWGPDSFNNSAGMNRLVTLANFAHDNMPNGTSYVMPRLSVEDAWDVAAFVISQPRPIKADLDKDYPDLLQKPADTPYGPYADGFSLAQHVYGPFKPIRDEIARLKAAGAVPGKRAP</sequence>
<dbReference type="Gene3D" id="1.10.760.10">
    <property type="entry name" value="Cytochrome c-like domain"/>
    <property type="match status" value="2"/>
</dbReference>
<dbReference type="Pfam" id="PF00034">
    <property type="entry name" value="Cytochrom_C"/>
    <property type="match status" value="1"/>
</dbReference>
<evidence type="ECO:0000256" key="5">
    <source>
        <dbReference type="SAM" id="SignalP"/>
    </source>
</evidence>
<keyword evidence="2 4" id="KW-0479">Metal-binding</keyword>
<name>A0A5N3PHG8_9HYPH</name>
<keyword evidence="3 4" id="KW-0408">Iron</keyword>
<keyword evidence="8" id="KW-1185">Reference proteome</keyword>
<dbReference type="InterPro" id="IPR009056">
    <property type="entry name" value="Cyt_c-like_dom"/>
</dbReference>
<feature type="domain" description="Cytochrome c" evidence="6">
    <location>
        <begin position="181"/>
        <end position="274"/>
    </location>
</feature>
<dbReference type="EMBL" id="VCMV01000003">
    <property type="protein sequence ID" value="KAB0269170.1"/>
    <property type="molecule type" value="Genomic_DNA"/>
</dbReference>
<accession>A0A5N3PHG8</accession>
<dbReference type="InterPro" id="IPR036909">
    <property type="entry name" value="Cyt_c-like_dom_sf"/>
</dbReference>
<evidence type="ECO:0000313" key="7">
    <source>
        <dbReference type="EMBL" id="KAB0269170.1"/>
    </source>
</evidence>
<gene>
    <name evidence="7" type="ORF">FEZ63_03445</name>
</gene>
<dbReference type="PANTHER" id="PTHR35008">
    <property type="entry name" value="BLL4482 PROTEIN-RELATED"/>
    <property type="match status" value="1"/>
</dbReference>
<dbReference type="InterPro" id="IPR051459">
    <property type="entry name" value="Cytochrome_c-type_DH"/>
</dbReference>
<evidence type="ECO:0000256" key="4">
    <source>
        <dbReference type="PROSITE-ProRule" id="PRU00433"/>
    </source>
</evidence>
<dbReference type="GO" id="GO:0020037">
    <property type="term" value="F:heme binding"/>
    <property type="evidence" value="ECO:0007669"/>
    <property type="project" value="InterPro"/>
</dbReference>
<dbReference type="PANTHER" id="PTHR35008:SF9">
    <property type="entry name" value="CYTOCHROME C DOMAIN-CONTAINING PROTEIN"/>
    <property type="match status" value="1"/>
</dbReference>
<dbReference type="OrthoDB" id="9779283at2"/>
<evidence type="ECO:0000256" key="1">
    <source>
        <dbReference type="ARBA" id="ARBA00022617"/>
    </source>
</evidence>
<dbReference type="SUPFAM" id="SSF46626">
    <property type="entry name" value="Cytochrome c"/>
    <property type="match status" value="2"/>
</dbReference>
<dbReference type="AlphaFoldDB" id="A0A5N3PHG8"/>
<keyword evidence="5" id="KW-0732">Signal</keyword>
<feature type="signal peptide" evidence="5">
    <location>
        <begin position="1"/>
        <end position="27"/>
    </location>
</feature>
<comment type="caution">
    <text evidence="7">The sequence shown here is derived from an EMBL/GenBank/DDBJ whole genome shotgun (WGS) entry which is preliminary data.</text>
</comment>
<dbReference type="GO" id="GO:0009055">
    <property type="term" value="F:electron transfer activity"/>
    <property type="evidence" value="ECO:0007669"/>
    <property type="project" value="InterPro"/>
</dbReference>
<evidence type="ECO:0000259" key="6">
    <source>
        <dbReference type="PROSITE" id="PS51007"/>
    </source>
</evidence>
<protein>
    <submittedName>
        <fullName evidence="7">C-type cytochrome</fullName>
    </submittedName>
</protein>
<dbReference type="Pfam" id="PF21342">
    <property type="entry name" value="SoxA-TsdA_cyt-c"/>
    <property type="match status" value="1"/>
</dbReference>
<dbReference type="Proteomes" id="UP000325684">
    <property type="component" value="Unassembled WGS sequence"/>
</dbReference>
<evidence type="ECO:0000313" key="8">
    <source>
        <dbReference type="Proteomes" id="UP000325684"/>
    </source>
</evidence>
<organism evidence="7 8">
    <name type="scientific">Microvirga brassicacearum</name>
    <dbReference type="NCBI Taxonomy" id="2580413"/>
    <lineage>
        <taxon>Bacteria</taxon>
        <taxon>Pseudomonadati</taxon>
        <taxon>Pseudomonadota</taxon>
        <taxon>Alphaproteobacteria</taxon>
        <taxon>Hyphomicrobiales</taxon>
        <taxon>Methylobacteriaceae</taxon>
        <taxon>Microvirga</taxon>
    </lineage>
</organism>
<feature type="chain" id="PRO_5024397577" evidence="5">
    <location>
        <begin position="28"/>
        <end position="336"/>
    </location>
</feature>
<dbReference type="PROSITE" id="PS51007">
    <property type="entry name" value="CYTC"/>
    <property type="match status" value="1"/>
</dbReference>
<evidence type="ECO:0000256" key="3">
    <source>
        <dbReference type="ARBA" id="ARBA00023004"/>
    </source>
</evidence>
<proteinExistence type="predicted"/>